<reference evidence="2" key="1">
    <citation type="submission" date="2018-12" db="EMBL/GenBank/DDBJ databases">
        <title>Tengunoibacter tsumagoiensis gen. nov., sp. nov., Dictyobacter kobayashii sp. nov., D. alpinus sp. nov., and D. joshuensis sp. nov. and description of Dictyobacteraceae fam. nov. within the order Ktedonobacterales isolated from Tengu-no-mugimeshi.</title>
        <authorList>
            <person name="Wang C.M."/>
            <person name="Zheng Y."/>
            <person name="Sakai Y."/>
            <person name="Toyoda A."/>
            <person name="Minakuchi Y."/>
            <person name="Abe K."/>
            <person name="Yokota A."/>
            <person name="Yabe S."/>
        </authorList>
    </citation>
    <scope>NUCLEOTIDE SEQUENCE [LARGE SCALE GENOMIC DNA]</scope>
    <source>
        <strain evidence="2">Uno3</strain>
    </source>
</reference>
<sequence>MALSIGIEIGDLSYRICLTEKSQIVEYQQFADLQAVQAYVEQTCALYPEPVIALASPWPTTLSEIYEMDKIGLREGEQTFLSAIEKASSRCYHIPDVASVPTIPPYRRLLQQHMGGSDLVCMVANLLYRMRQQDAAWPEMRFFFLELERTTTRYAYRLAVIVDGLLIDAQEQVFSLSAASEYAQEQAQNICEQAFWESLTRQLAGFQAIHHLEDVVVYDRSVHSGEMKNAVIERLDEHYQFYHFPLAETEPAAFQVARGASLLAEGLSQSSLAAEVVQHLLLSLPQAKELNYQSHS</sequence>
<name>A0A402A222_9CHLR</name>
<organism evidence="1 2">
    <name type="scientific">Tengunoibacter tsumagoiensis</name>
    <dbReference type="NCBI Taxonomy" id="2014871"/>
    <lineage>
        <taxon>Bacteria</taxon>
        <taxon>Bacillati</taxon>
        <taxon>Chloroflexota</taxon>
        <taxon>Ktedonobacteria</taxon>
        <taxon>Ktedonobacterales</taxon>
        <taxon>Dictyobacteraceae</taxon>
        <taxon>Tengunoibacter</taxon>
    </lineage>
</organism>
<dbReference type="AlphaFoldDB" id="A0A402A222"/>
<accession>A0A402A222</accession>
<dbReference type="InterPro" id="IPR009927">
    <property type="entry name" value="DUF1464"/>
</dbReference>
<evidence type="ECO:0000313" key="2">
    <source>
        <dbReference type="Proteomes" id="UP000287352"/>
    </source>
</evidence>
<evidence type="ECO:0008006" key="3">
    <source>
        <dbReference type="Google" id="ProtNLM"/>
    </source>
</evidence>
<protein>
    <recommendedName>
        <fullName evidence="3">Pilus assembly protein PilM</fullName>
    </recommendedName>
</protein>
<comment type="caution">
    <text evidence="1">The sequence shown here is derived from an EMBL/GenBank/DDBJ whole genome shotgun (WGS) entry which is preliminary data.</text>
</comment>
<proteinExistence type="predicted"/>
<dbReference type="Proteomes" id="UP000287352">
    <property type="component" value="Unassembled WGS sequence"/>
</dbReference>
<dbReference type="Pfam" id="PF07318">
    <property type="entry name" value="DUF1464"/>
    <property type="match status" value="1"/>
</dbReference>
<gene>
    <name evidence="1" type="ORF">KTT_30330</name>
</gene>
<dbReference type="RefSeq" id="WP_126580725.1">
    <property type="nucleotide sequence ID" value="NZ_BIFR01000001.1"/>
</dbReference>
<keyword evidence="2" id="KW-1185">Reference proteome</keyword>
<evidence type="ECO:0000313" key="1">
    <source>
        <dbReference type="EMBL" id="GCE13174.1"/>
    </source>
</evidence>
<dbReference type="OrthoDB" id="147547at2"/>
<dbReference type="EMBL" id="BIFR01000001">
    <property type="protein sequence ID" value="GCE13174.1"/>
    <property type="molecule type" value="Genomic_DNA"/>
</dbReference>